<dbReference type="STRING" id="1123265.GCA_000686625_03504"/>
<sequence>MNKNDNKNANLVRKSMQVTRCMLLSIRLQHLKVSDILVATKLSKSRFFRFFGTINTILELVVSEELEKSYDLMANSLSPDVNKNYALAEINLLRIIYFKKNLILNNYYSCIQSLPLRYKSLIDSISVKDKQLYDALLGKYHNHQDRGFIKRPETPDNKRLNISKSFAKH</sequence>
<dbReference type="KEGG" id="stha:NCTC11429_04564"/>
<proteinExistence type="predicted"/>
<dbReference type="EMBL" id="LR590484">
    <property type="protein sequence ID" value="VTR52347.1"/>
    <property type="molecule type" value="Genomic_DNA"/>
</dbReference>
<name>A0A4U9W054_9SPHI</name>
<reference evidence="2 5" key="2">
    <citation type="submission" date="2024-06" db="EMBL/GenBank/DDBJ databases">
        <title>Soil Sphingobacterium thalpophilum.</title>
        <authorList>
            <person name="Yang J."/>
            <person name="Li J."/>
        </authorList>
    </citation>
    <scope>NUCLEOTIDE SEQUENCE [LARGE SCALE GENOMIC DNA]</scope>
    <source>
        <strain evidence="2 5">22g91tb</strain>
    </source>
</reference>
<protein>
    <recommendedName>
        <fullName evidence="6">HTH tetR-type domain-containing protein</fullName>
    </recommendedName>
</protein>
<evidence type="ECO:0000313" key="3">
    <source>
        <dbReference type="EMBL" id="VTR52347.1"/>
    </source>
</evidence>
<feature type="compositionally biased region" description="Polar residues" evidence="1">
    <location>
        <begin position="160"/>
        <end position="169"/>
    </location>
</feature>
<evidence type="ECO:0008006" key="6">
    <source>
        <dbReference type="Google" id="ProtNLM"/>
    </source>
</evidence>
<feature type="compositionally biased region" description="Basic and acidic residues" evidence="1">
    <location>
        <begin position="148"/>
        <end position="159"/>
    </location>
</feature>
<evidence type="ECO:0000313" key="5">
    <source>
        <dbReference type="Proteomes" id="UP001566204"/>
    </source>
</evidence>
<reference evidence="3 4" key="1">
    <citation type="submission" date="2019-05" db="EMBL/GenBank/DDBJ databases">
        <authorList>
            <consortium name="Pathogen Informatics"/>
        </authorList>
    </citation>
    <scope>NUCLEOTIDE SEQUENCE [LARGE SCALE GENOMIC DNA]</scope>
    <source>
        <strain evidence="3 4">NCTC11429</strain>
    </source>
</reference>
<dbReference type="Proteomes" id="UP000308196">
    <property type="component" value="Chromosome"/>
</dbReference>
<dbReference type="EMBL" id="JBEOQB010000008">
    <property type="protein sequence ID" value="MEZ0454627.1"/>
    <property type="molecule type" value="Genomic_DNA"/>
</dbReference>
<dbReference type="RefSeq" id="WP_028070250.1">
    <property type="nucleotide sequence ID" value="NZ_CP141191.1"/>
</dbReference>
<organism evidence="3 4">
    <name type="scientific">Sphingobacterium thalpophilum</name>
    <dbReference type="NCBI Taxonomy" id="259"/>
    <lineage>
        <taxon>Bacteria</taxon>
        <taxon>Pseudomonadati</taxon>
        <taxon>Bacteroidota</taxon>
        <taxon>Sphingobacteriia</taxon>
        <taxon>Sphingobacteriales</taxon>
        <taxon>Sphingobacteriaceae</taxon>
        <taxon>Sphingobacterium</taxon>
    </lineage>
</organism>
<dbReference type="GeneID" id="78465143"/>
<accession>A0A4U9W054</accession>
<evidence type="ECO:0000313" key="2">
    <source>
        <dbReference type="EMBL" id="MEZ0454627.1"/>
    </source>
</evidence>
<dbReference type="AlphaFoldDB" id="A0A4U9W054"/>
<evidence type="ECO:0000313" key="4">
    <source>
        <dbReference type="Proteomes" id="UP000308196"/>
    </source>
</evidence>
<feature type="region of interest" description="Disordered" evidence="1">
    <location>
        <begin position="148"/>
        <end position="169"/>
    </location>
</feature>
<dbReference type="Proteomes" id="UP001566204">
    <property type="component" value="Unassembled WGS sequence"/>
</dbReference>
<keyword evidence="5" id="KW-1185">Reference proteome</keyword>
<gene>
    <name evidence="2" type="ORF">ABTW24_23765</name>
    <name evidence="3" type="ORF">NCTC11429_04564</name>
</gene>
<evidence type="ECO:0000256" key="1">
    <source>
        <dbReference type="SAM" id="MobiDB-lite"/>
    </source>
</evidence>